<protein>
    <submittedName>
        <fullName evidence="2">Uncharacterized protein</fullName>
    </submittedName>
</protein>
<dbReference type="AlphaFoldDB" id="A0AAD8WCU5"/>
<evidence type="ECO:0000313" key="3">
    <source>
        <dbReference type="Proteomes" id="UP001231189"/>
    </source>
</evidence>
<feature type="compositionally biased region" description="Basic and acidic residues" evidence="1">
    <location>
        <begin position="1"/>
        <end position="10"/>
    </location>
</feature>
<dbReference type="Proteomes" id="UP001231189">
    <property type="component" value="Unassembled WGS sequence"/>
</dbReference>
<evidence type="ECO:0000313" key="2">
    <source>
        <dbReference type="EMBL" id="KAK1650885.1"/>
    </source>
</evidence>
<comment type="caution">
    <text evidence="2">The sequence shown here is derived from an EMBL/GenBank/DDBJ whole genome shotgun (WGS) entry which is preliminary data.</text>
</comment>
<proteinExistence type="predicted"/>
<feature type="region of interest" description="Disordered" evidence="1">
    <location>
        <begin position="1"/>
        <end position="34"/>
    </location>
</feature>
<gene>
    <name evidence="2" type="ORF">QYE76_068690</name>
</gene>
<reference evidence="2" key="1">
    <citation type="submission" date="2023-07" db="EMBL/GenBank/DDBJ databases">
        <title>A chromosome-level genome assembly of Lolium multiflorum.</title>
        <authorList>
            <person name="Chen Y."/>
            <person name="Copetti D."/>
            <person name="Kolliker R."/>
            <person name="Studer B."/>
        </authorList>
    </citation>
    <scope>NUCLEOTIDE SEQUENCE</scope>
    <source>
        <strain evidence="2">02402/16</strain>
        <tissue evidence="2">Leaf</tissue>
    </source>
</reference>
<accession>A0AAD8WCU5</accession>
<sequence>MHAVKPEEAMSRPFTRPRRPPRRSVAAASDETGSRVVSDHNAAFVADHDVADPVAMLEYREHLVWETWIQIEMATVFRESLAAAARPRFVNQQLESTRSVSWGKEHLPPDLRAEEEISQLQFESDHVAV</sequence>
<dbReference type="EMBL" id="JAUUTY010000004">
    <property type="protein sequence ID" value="KAK1650885.1"/>
    <property type="molecule type" value="Genomic_DNA"/>
</dbReference>
<organism evidence="2 3">
    <name type="scientific">Lolium multiflorum</name>
    <name type="common">Italian ryegrass</name>
    <name type="synonym">Lolium perenne subsp. multiflorum</name>
    <dbReference type="NCBI Taxonomy" id="4521"/>
    <lineage>
        <taxon>Eukaryota</taxon>
        <taxon>Viridiplantae</taxon>
        <taxon>Streptophyta</taxon>
        <taxon>Embryophyta</taxon>
        <taxon>Tracheophyta</taxon>
        <taxon>Spermatophyta</taxon>
        <taxon>Magnoliopsida</taxon>
        <taxon>Liliopsida</taxon>
        <taxon>Poales</taxon>
        <taxon>Poaceae</taxon>
        <taxon>BOP clade</taxon>
        <taxon>Pooideae</taxon>
        <taxon>Poodae</taxon>
        <taxon>Poeae</taxon>
        <taxon>Poeae Chloroplast Group 2 (Poeae type)</taxon>
        <taxon>Loliodinae</taxon>
        <taxon>Loliinae</taxon>
        <taxon>Lolium</taxon>
    </lineage>
</organism>
<name>A0AAD8WCU5_LOLMU</name>
<evidence type="ECO:0000256" key="1">
    <source>
        <dbReference type="SAM" id="MobiDB-lite"/>
    </source>
</evidence>
<keyword evidence="3" id="KW-1185">Reference proteome</keyword>